<dbReference type="PANTHER" id="PTHR36565:SF1">
    <property type="entry name" value="UPF0332 PROTEIN TM_1000"/>
    <property type="match status" value="1"/>
</dbReference>
<evidence type="ECO:0000256" key="1">
    <source>
        <dbReference type="ARBA" id="ARBA00038248"/>
    </source>
</evidence>
<dbReference type="EMBL" id="CP159289">
    <property type="protein sequence ID" value="XCH22151.1"/>
    <property type="molecule type" value="Genomic_DNA"/>
</dbReference>
<feature type="domain" description="HEPN" evidence="2">
    <location>
        <begin position="8"/>
        <end position="118"/>
    </location>
</feature>
<dbReference type="AlphaFoldDB" id="A0AAU8FEN1"/>
<dbReference type="Gene3D" id="1.20.120.330">
    <property type="entry name" value="Nucleotidyltransferases domain 2"/>
    <property type="match status" value="1"/>
</dbReference>
<dbReference type="Pfam" id="PF05168">
    <property type="entry name" value="HEPN"/>
    <property type="match status" value="1"/>
</dbReference>
<dbReference type="RefSeq" id="WP_353717484.1">
    <property type="nucleotide sequence ID" value="NZ_CP159289.1"/>
</dbReference>
<dbReference type="PANTHER" id="PTHR36565">
    <property type="entry name" value="UPF0332 PROTEIN TM_1000"/>
    <property type="match status" value="1"/>
</dbReference>
<sequence length="131" mass="14823">MREAAIQSIVEKALDCLKKAKQCYSGEMYDVALNRAYYAMFHSIQALLSSIGASLNKSHTGTHNAFHKDFIATGIVSREYGVALKRIFEQRQFGDYDYEEVHEEEAAKGIADAEKFVLAALQYLKENNHLQ</sequence>
<accession>A0AAU8FEN1</accession>
<gene>
    <name evidence="3" type="ORF">ABV298_17535</name>
</gene>
<dbReference type="InterPro" id="IPR007842">
    <property type="entry name" value="HEPN_dom"/>
</dbReference>
<dbReference type="InterPro" id="IPR052226">
    <property type="entry name" value="UPF0332_toxin"/>
</dbReference>
<proteinExistence type="inferred from homology"/>
<organism evidence="3">
    <name type="scientific">Dyadobacter sp. 676</name>
    <dbReference type="NCBI Taxonomy" id="3088362"/>
    <lineage>
        <taxon>Bacteria</taxon>
        <taxon>Pseudomonadati</taxon>
        <taxon>Bacteroidota</taxon>
        <taxon>Cytophagia</taxon>
        <taxon>Cytophagales</taxon>
        <taxon>Spirosomataceae</taxon>
        <taxon>Dyadobacter</taxon>
    </lineage>
</organism>
<evidence type="ECO:0000259" key="2">
    <source>
        <dbReference type="Pfam" id="PF05168"/>
    </source>
</evidence>
<reference evidence="3" key="1">
    <citation type="submission" date="2024-06" db="EMBL/GenBank/DDBJ databases">
        <title>Sequencing and assembly of the genome of Dyadobacter sp. strain 676, a symbiont of Cyamopsis tetragonoloba.</title>
        <authorList>
            <person name="Guro P."/>
            <person name="Sazanova A."/>
            <person name="Kuznetsova I."/>
            <person name="Belimov A."/>
            <person name="Safronova V."/>
        </authorList>
    </citation>
    <scope>NUCLEOTIDE SEQUENCE</scope>
    <source>
        <strain evidence="3">676</strain>
    </source>
</reference>
<evidence type="ECO:0000313" key="3">
    <source>
        <dbReference type="EMBL" id="XCH22151.1"/>
    </source>
</evidence>
<comment type="similarity">
    <text evidence="1">Belongs to the UPF0332 family.</text>
</comment>
<protein>
    <submittedName>
        <fullName evidence="3">HEPN domain-containing protein</fullName>
    </submittedName>
</protein>
<name>A0AAU8FEN1_9BACT</name>